<evidence type="ECO:0000259" key="1">
    <source>
        <dbReference type="Pfam" id="PF03205"/>
    </source>
</evidence>
<dbReference type="InterPro" id="IPR027417">
    <property type="entry name" value="P-loop_NTPase"/>
</dbReference>
<dbReference type="PANTHER" id="PTHR40072:SF1">
    <property type="entry name" value="MOLYBDOPTERIN-GUANINE DINUCLEOTIDE BIOSYNTHESIS ADAPTER PROTEIN"/>
    <property type="match status" value="1"/>
</dbReference>
<accession>A0A6B8RFJ2</accession>
<keyword evidence="3" id="KW-1185">Reference proteome</keyword>
<dbReference type="OrthoDB" id="9786803at2"/>
<dbReference type="EMBL" id="CP034235">
    <property type="protein sequence ID" value="QGQ94494.1"/>
    <property type="molecule type" value="Genomic_DNA"/>
</dbReference>
<organism evidence="2 3">
    <name type="scientific">Paenibacillus psychroresistens</name>
    <dbReference type="NCBI Taxonomy" id="1778678"/>
    <lineage>
        <taxon>Bacteria</taxon>
        <taxon>Bacillati</taxon>
        <taxon>Bacillota</taxon>
        <taxon>Bacilli</taxon>
        <taxon>Bacillales</taxon>
        <taxon>Paenibacillaceae</taxon>
        <taxon>Paenibacillus</taxon>
    </lineage>
</organism>
<name>A0A6B8RFJ2_9BACL</name>
<dbReference type="Pfam" id="PF03205">
    <property type="entry name" value="MobB"/>
    <property type="match status" value="1"/>
</dbReference>
<dbReference type="InterPro" id="IPR004435">
    <property type="entry name" value="MobB_dom"/>
</dbReference>
<sequence>MTDSNVIRTTPPHLGFVGFSGSGKTTLVSQIVMQLKRKEYRVGVLKHDAHDFQMDVEGKDTFKYSEAGADLITISSAAKLNILEKHPKPLELKEILQRMSGVDLILIEGYKQADVPKILVARTLEQLALYSQLNRVVAIASTFSKDDPELTNLLNQPSLISVLDLNDVSLIAAYVEDWLLNQLK</sequence>
<dbReference type="NCBIfam" id="TIGR00176">
    <property type="entry name" value="mobB"/>
    <property type="match status" value="1"/>
</dbReference>
<protein>
    <submittedName>
        <fullName evidence="2">Molybdopterin-guanine dinucleotide biosynthesis protein B</fullName>
    </submittedName>
</protein>
<dbReference type="PANTHER" id="PTHR40072">
    <property type="entry name" value="MOLYBDOPTERIN-GUANINE DINUCLEOTIDE BIOSYNTHESIS ADAPTER PROTEIN-RELATED"/>
    <property type="match status" value="1"/>
</dbReference>
<dbReference type="GO" id="GO:0005525">
    <property type="term" value="F:GTP binding"/>
    <property type="evidence" value="ECO:0007669"/>
    <property type="project" value="InterPro"/>
</dbReference>
<dbReference type="InterPro" id="IPR052539">
    <property type="entry name" value="MGD_biosynthesis_adapter"/>
</dbReference>
<proteinExistence type="predicted"/>
<dbReference type="AlphaFoldDB" id="A0A6B8RFJ2"/>
<feature type="domain" description="Molybdopterin-guanine dinucleotide biosynthesis protein B (MobB)" evidence="1">
    <location>
        <begin position="14"/>
        <end position="141"/>
    </location>
</feature>
<dbReference type="Proteomes" id="UP000426246">
    <property type="component" value="Chromosome"/>
</dbReference>
<dbReference type="GO" id="GO:0006777">
    <property type="term" value="P:Mo-molybdopterin cofactor biosynthetic process"/>
    <property type="evidence" value="ECO:0007669"/>
    <property type="project" value="InterPro"/>
</dbReference>
<evidence type="ECO:0000313" key="2">
    <source>
        <dbReference type="EMBL" id="QGQ94494.1"/>
    </source>
</evidence>
<evidence type="ECO:0000313" key="3">
    <source>
        <dbReference type="Proteomes" id="UP000426246"/>
    </source>
</evidence>
<dbReference type="RefSeq" id="WP_155699501.1">
    <property type="nucleotide sequence ID" value="NZ_CP034235.1"/>
</dbReference>
<dbReference type="KEGG" id="ppsc:EHS13_06030"/>
<dbReference type="SUPFAM" id="SSF52540">
    <property type="entry name" value="P-loop containing nucleoside triphosphate hydrolases"/>
    <property type="match status" value="1"/>
</dbReference>
<reference evidence="3" key="1">
    <citation type="submission" date="2018-11" db="EMBL/GenBank/DDBJ databases">
        <title>Complete genome sequence of Paenibacillus sp. ML311-T8.</title>
        <authorList>
            <person name="Nam Y.-D."/>
            <person name="Kang J."/>
            <person name="Chung W.-H."/>
            <person name="Park Y.S."/>
        </authorList>
    </citation>
    <scope>NUCLEOTIDE SEQUENCE [LARGE SCALE GENOMIC DNA]</scope>
    <source>
        <strain evidence="3">ML311-T8</strain>
    </source>
</reference>
<dbReference type="Gene3D" id="3.40.50.300">
    <property type="entry name" value="P-loop containing nucleotide triphosphate hydrolases"/>
    <property type="match status" value="1"/>
</dbReference>
<gene>
    <name evidence="2" type="primary">mobB</name>
    <name evidence="2" type="ORF">EHS13_06030</name>
</gene>
<dbReference type="CDD" id="cd03116">
    <property type="entry name" value="MobB"/>
    <property type="match status" value="1"/>
</dbReference>